<dbReference type="InterPro" id="IPR036291">
    <property type="entry name" value="NAD(P)-bd_dom_sf"/>
</dbReference>
<comment type="caution">
    <text evidence="1">The sequence shown here is derived from an EMBL/GenBank/DDBJ whole genome shotgun (WGS) entry which is preliminary data.</text>
</comment>
<name>A0A8J7SF38_9RHOB</name>
<dbReference type="SUPFAM" id="SSF51735">
    <property type="entry name" value="NAD(P)-binding Rossmann-fold domains"/>
    <property type="match status" value="1"/>
</dbReference>
<dbReference type="Proteomes" id="UP000655420">
    <property type="component" value="Unassembled WGS sequence"/>
</dbReference>
<sequence>MSDFLHFDDKGALVIGGSRGAGTETIAPMRNMGASLLTTVRSGREAMSACPQTRDPFAPFQFGKAFSACRSLSWRFVLRIRR</sequence>
<proteinExistence type="predicted"/>
<evidence type="ECO:0000313" key="1">
    <source>
        <dbReference type="EMBL" id="MBK0398225.1"/>
    </source>
</evidence>
<organism evidence="1 2">
    <name type="scientific">Thermohalobaculum xanthum</name>
    <dbReference type="NCBI Taxonomy" id="2753746"/>
    <lineage>
        <taxon>Bacteria</taxon>
        <taxon>Pseudomonadati</taxon>
        <taxon>Pseudomonadota</taxon>
        <taxon>Alphaproteobacteria</taxon>
        <taxon>Rhodobacterales</taxon>
        <taxon>Paracoccaceae</taxon>
        <taxon>Thermohalobaculum</taxon>
    </lineage>
</organism>
<dbReference type="RefSeq" id="WP_200607082.1">
    <property type="nucleotide sequence ID" value="NZ_JAEHHL010000001.1"/>
</dbReference>
<gene>
    <name evidence="1" type="ORF">H0I76_03405</name>
</gene>
<reference evidence="1" key="1">
    <citation type="submission" date="2020-12" db="EMBL/GenBank/DDBJ databases">
        <title>Bacterial taxonomy.</title>
        <authorList>
            <person name="Pan X."/>
        </authorList>
    </citation>
    <scope>NUCLEOTIDE SEQUENCE</scope>
    <source>
        <strain evidence="1">M0105</strain>
    </source>
</reference>
<dbReference type="AlphaFoldDB" id="A0A8J7SF38"/>
<keyword evidence="2" id="KW-1185">Reference proteome</keyword>
<evidence type="ECO:0000313" key="2">
    <source>
        <dbReference type="Proteomes" id="UP000655420"/>
    </source>
</evidence>
<dbReference type="EMBL" id="JAEHHL010000001">
    <property type="protein sequence ID" value="MBK0398225.1"/>
    <property type="molecule type" value="Genomic_DNA"/>
</dbReference>
<accession>A0A8J7SF38</accession>
<protein>
    <submittedName>
        <fullName evidence="1">Uncharacterized protein</fullName>
    </submittedName>
</protein>